<sequence>MRAMAQALKSSKDTKTARFRGLKRKRSLLGNILDLHGGDLISLFGSRFELGTVYGQTNNNDLQFNSNNGNNSPVNEGDDDPFNLDLPGDFLSPDPGFLDPTTDFLEP</sequence>
<feature type="compositionally biased region" description="Low complexity" evidence="1">
    <location>
        <begin position="61"/>
        <end position="75"/>
    </location>
</feature>
<feature type="region of interest" description="Disordered" evidence="1">
    <location>
        <begin position="61"/>
        <end position="82"/>
    </location>
</feature>
<accession>A0ABP9XU85</accession>
<keyword evidence="3" id="KW-1185">Reference proteome</keyword>
<evidence type="ECO:0000313" key="3">
    <source>
        <dbReference type="Proteomes" id="UP001476247"/>
    </source>
</evidence>
<proteinExistence type="predicted"/>
<gene>
    <name evidence="2" type="ORF">HPULCUR_003356</name>
</gene>
<evidence type="ECO:0000256" key="1">
    <source>
        <dbReference type="SAM" id="MobiDB-lite"/>
    </source>
</evidence>
<dbReference type="EMBL" id="BAABUJ010000009">
    <property type="protein sequence ID" value="GAA5797958.1"/>
    <property type="molecule type" value="Genomic_DNA"/>
</dbReference>
<dbReference type="Proteomes" id="UP001476247">
    <property type="component" value="Unassembled WGS sequence"/>
</dbReference>
<reference evidence="2 3" key="1">
    <citation type="submission" date="2024-04" db="EMBL/GenBank/DDBJ databases">
        <title>genome sequences of Mucor flavus KT1a and Helicostylum pulchrum KT1b strains isolation_sourced from the surface of a dry-aged beef.</title>
        <authorList>
            <person name="Toyotome T."/>
            <person name="Hosono M."/>
            <person name="Torimaru M."/>
            <person name="Fukuda K."/>
            <person name="Mikami N."/>
        </authorList>
    </citation>
    <scope>NUCLEOTIDE SEQUENCE [LARGE SCALE GENOMIC DNA]</scope>
    <source>
        <strain evidence="2 3">KT1b</strain>
    </source>
</reference>
<comment type="caution">
    <text evidence="2">The sequence shown here is derived from an EMBL/GenBank/DDBJ whole genome shotgun (WGS) entry which is preliminary data.</text>
</comment>
<protein>
    <submittedName>
        <fullName evidence="2">Uncharacterized protein</fullName>
    </submittedName>
</protein>
<organism evidence="2 3">
    <name type="scientific">Helicostylum pulchrum</name>
    <dbReference type="NCBI Taxonomy" id="562976"/>
    <lineage>
        <taxon>Eukaryota</taxon>
        <taxon>Fungi</taxon>
        <taxon>Fungi incertae sedis</taxon>
        <taxon>Mucoromycota</taxon>
        <taxon>Mucoromycotina</taxon>
        <taxon>Mucoromycetes</taxon>
        <taxon>Mucorales</taxon>
        <taxon>Mucorineae</taxon>
        <taxon>Mucoraceae</taxon>
        <taxon>Helicostylum</taxon>
    </lineage>
</organism>
<evidence type="ECO:0000313" key="2">
    <source>
        <dbReference type="EMBL" id="GAA5797958.1"/>
    </source>
</evidence>
<name>A0ABP9XU85_9FUNG</name>